<keyword evidence="7" id="KW-1185">Reference proteome</keyword>
<dbReference type="OrthoDB" id="1245404at2759"/>
<organism evidence="6 7">
    <name type="scientific">Aquilegia coerulea</name>
    <name type="common">Rocky mountain columbine</name>
    <dbReference type="NCBI Taxonomy" id="218851"/>
    <lineage>
        <taxon>Eukaryota</taxon>
        <taxon>Viridiplantae</taxon>
        <taxon>Streptophyta</taxon>
        <taxon>Embryophyta</taxon>
        <taxon>Tracheophyta</taxon>
        <taxon>Spermatophyta</taxon>
        <taxon>Magnoliopsida</taxon>
        <taxon>Ranunculales</taxon>
        <taxon>Ranunculaceae</taxon>
        <taxon>Thalictroideae</taxon>
        <taxon>Aquilegia</taxon>
    </lineage>
</organism>
<evidence type="ECO:0000313" key="7">
    <source>
        <dbReference type="Proteomes" id="UP000230069"/>
    </source>
</evidence>
<dbReference type="EMBL" id="KZ305043">
    <property type="protein sequence ID" value="PIA39955.1"/>
    <property type="molecule type" value="Genomic_DNA"/>
</dbReference>
<evidence type="ECO:0000256" key="4">
    <source>
        <dbReference type="SAM" id="MobiDB-lite"/>
    </source>
</evidence>
<dbReference type="Pfam" id="PF00011">
    <property type="entry name" value="HSP20"/>
    <property type="match status" value="1"/>
</dbReference>
<evidence type="ECO:0000313" key="6">
    <source>
        <dbReference type="EMBL" id="PIA39955.1"/>
    </source>
</evidence>
<reference evidence="6 7" key="1">
    <citation type="submission" date="2017-09" db="EMBL/GenBank/DDBJ databases">
        <title>WGS assembly of Aquilegia coerulea Goldsmith.</title>
        <authorList>
            <person name="Hodges S."/>
            <person name="Kramer E."/>
            <person name="Nordborg M."/>
            <person name="Tomkins J."/>
            <person name="Borevitz J."/>
            <person name="Derieg N."/>
            <person name="Yan J."/>
            <person name="Mihaltcheva S."/>
            <person name="Hayes R.D."/>
            <person name="Rokhsar D."/>
        </authorList>
    </citation>
    <scope>NUCLEOTIDE SEQUENCE [LARGE SCALE GENOMIC DNA]</scope>
    <source>
        <strain evidence="7">cv. Goldsmith</strain>
    </source>
</reference>
<evidence type="ECO:0000256" key="2">
    <source>
        <dbReference type="PROSITE-ProRule" id="PRU00285"/>
    </source>
</evidence>
<dbReference type="Gene3D" id="2.60.40.790">
    <property type="match status" value="1"/>
</dbReference>
<dbReference type="Proteomes" id="UP000230069">
    <property type="component" value="Unassembled WGS sequence"/>
</dbReference>
<evidence type="ECO:0000256" key="1">
    <source>
        <dbReference type="ARBA" id="ARBA00023016"/>
    </source>
</evidence>
<name>A0A2G5D8V5_AQUCA</name>
<dbReference type="InterPro" id="IPR008978">
    <property type="entry name" value="HSP20-like_chaperone"/>
</dbReference>
<gene>
    <name evidence="6" type="ORF">AQUCO_02600418v1</name>
</gene>
<evidence type="ECO:0000259" key="5">
    <source>
        <dbReference type="PROSITE" id="PS01031"/>
    </source>
</evidence>
<dbReference type="SUPFAM" id="SSF49764">
    <property type="entry name" value="HSP20-like chaperones"/>
    <property type="match status" value="1"/>
</dbReference>
<keyword evidence="1" id="KW-0346">Stress response</keyword>
<comment type="similarity">
    <text evidence="2 3">Belongs to the small heat shock protein (HSP20) family.</text>
</comment>
<protein>
    <recommendedName>
        <fullName evidence="5">SHSP domain-containing protein</fullName>
    </recommendedName>
</protein>
<proteinExistence type="inferred from homology"/>
<sequence length="155" mass="17489">MDTLASDMQKVLNFPDQMEKMLHQPARRYVKNAKAIFRTPADIYEHPTFYSFVLDMPGLEASNIKVKVENGVLHVSGNKKKKNAGGETTVESNNGGKAIRIERRRARYMRKFTLPNDANQQEVKAVYKDGVLTVNVAKKPLEETNKPKSVTIPIS</sequence>
<feature type="region of interest" description="Disordered" evidence="4">
    <location>
        <begin position="77"/>
        <end position="97"/>
    </location>
</feature>
<dbReference type="PROSITE" id="PS01031">
    <property type="entry name" value="SHSP"/>
    <property type="match status" value="1"/>
</dbReference>
<dbReference type="STRING" id="218851.A0A2G5D8V5"/>
<dbReference type="AlphaFoldDB" id="A0A2G5D8V5"/>
<dbReference type="PANTHER" id="PTHR11527">
    <property type="entry name" value="HEAT-SHOCK PROTEIN 20 FAMILY MEMBER"/>
    <property type="match status" value="1"/>
</dbReference>
<evidence type="ECO:0000256" key="3">
    <source>
        <dbReference type="RuleBase" id="RU003616"/>
    </source>
</evidence>
<dbReference type="InParanoid" id="A0A2G5D8V5"/>
<dbReference type="InterPro" id="IPR031107">
    <property type="entry name" value="Small_HSP"/>
</dbReference>
<feature type="domain" description="SHSP" evidence="5">
    <location>
        <begin position="32"/>
        <end position="155"/>
    </location>
</feature>
<accession>A0A2G5D8V5</accession>
<dbReference type="InterPro" id="IPR002068">
    <property type="entry name" value="A-crystallin/Hsp20_dom"/>
</dbReference>
<dbReference type="CDD" id="cd06464">
    <property type="entry name" value="ACD_sHsps-like"/>
    <property type="match status" value="1"/>
</dbReference>